<reference evidence="4 5" key="1">
    <citation type="submission" date="2016-11" db="EMBL/GenBank/DDBJ databases">
        <authorList>
            <person name="Jaros S."/>
            <person name="Januszkiewicz K."/>
            <person name="Wedrychowicz H."/>
        </authorList>
    </citation>
    <scope>NUCLEOTIDE SEQUENCE [LARGE SCALE GENOMIC DNA]</scope>
    <source>
        <strain evidence="4 5">DSM 18899</strain>
    </source>
</reference>
<dbReference type="NCBIfam" id="NF040501">
    <property type="entry name" value="resist_ArsN2"/>
    <property type="match status" value="1"/>
</dbReference>
<dbReference type="Pfam" id="PF00583">
    <property type="entry name" value="Acetyltransf_1"/>
    <property type="match status" value="1"/>
</dbReference>
<dbReference type="RefSeq" id="WP_072429268.1">
    <property type="nucleotide sequence ID" value="NZ_FPKR01000011.1"/>
</dbReference>
<dbReference type="Proteomes" id="UP000186513">
    <property type="component" value="Unassembled WGS sequence"/>
</dbReference>
<keyword evidence="2" id="KW-0012">Acyltransferase</keyword>
<sequence length="142" mass="15264">MHIEPISDLRAAQQLLAAMDLPYADLATLPDLTLVGMHSAGELVAMAGIEGHAQIGLLRSLAVAPAYRQQGLASQLIAHLEQLARQQGRHTLYLLTTSAEAFFVRHGYQAIAREAAPPALRQTSQFSTLCPASARILSKPLT</sequence>
<dbReference type="CDD" id="cd04301">
    <property type="entry name" value="NAT_SF"/>
    <property type="match status" value="1"/>
</dbReference>
<dbReference type="OrthoDB" id="5197788at2"/>
<feature type="domain" description="N-acetyltransferase" evidence="3">
    <location>
        <begin position="1"/>
        <end position="142"/>
    </location>
</feature>
<gene>
    <name evidence="4" type="ORF">SAMN02745887_02766</name>
</gene>
<evidence type="ECO:0000256" key="1">
    <source>
        <dbReference type="ARBA" id="ARBA00022679"/>
    </source>
</evidence>
<dbReference type="InterPro" id="IPR016181">
    <property type="entry name" value="Acyl_CoA_acyltransferase"/>
</dbReference>
<dbReference type="Gene3D" id="3.40.630.30">
    <property type="match status" value="1"/>
</dbReference>
<organism evidence="4 5">
    <name type="scientific">Chitinimonas taiwanensis DSM 18899</name>
    <dbReference type="NCBI Taxonomy" id="1121279"/>
    <lineage>
        <taxon>Bacteria</taxon>
        <taxon>Pseudomonadati</taxon>
        <taxon>Pseudomonadota</taxon>
        <taxon>Betaproteobacteria</taxon>
        <taxon>Neisseriales</taxon>
        <taxon>Chitinibacteraceae</taxon>
        <taxon>Chitinimonas</taxon>
    </lineage>
</organism>
<accession>A0A1K2HML7</accession>
<keyword evidence="1 4" id="KW-0808">Transferase</keyword>
<dbReference type="PANTHER" id="PTHR43877">
    <property type="entry name" value="AMINOALKYLPHOSPHONATE N-ACETYLTRANSFERASE-RELATED-RELATED"/>
    <property type="match status" value="1"/>
</dbReference>
<evidence type="ECO:0000313" key="4">
    <source>
        <dbReference type="EMBL" id="SFZ78060.1"/>
    </source>
</evidence>
<name>A0A1K2HML7_9NEIS</name>
<evidence type="ECO:0000313" key="5">
    <source>
        <dbReference type="Proteomes" id="UP000186513"/>
    </source>
</evidence>
<evidence type="ECO:0000259" key="3">
    <source>
        <dbReference type="PROSITE" id="PS51186"/>
    </source>
</evidence>
<dbReference type="InterPro" id="IPR000182">
    <property type="entry name" value="GNAT_dom"/>
</dbReference>
<dbReference type="EMBL" id="FPKR01000011">
    <property type="protein sequence ID" value="SFZ78060.1"/>
    <property type="molecule type" value="Genomic_DNA"/>
</dbReference>
<dbReference type="AlphaFoldDB" id="A0A1K2HML7"/>
<protein>
    <submittedName>
        <fullName evidence="4">Amino-acid N-acetyltransferase</fullName>
    </submittedName>
</protein>
<dbReference type="PROSITE" id="PS51186">
    <property type="entry name" value="GNAT"/>
    <property type="match status" value="1"/>
</dbReference>
<dbReference type="GO" id="GO:0016747">
    <property type="term" value="F:acyltransferase activity, transferring groups other than amino-acyl groups"/>
    <property type="evidence" value="ECO:0007669"/>
    <property type="project" value="InterPro"/>
</dbReference>
<keyword evidence="5" id="KW-1185">Reference proteome</keyword>
<dbReference type="SUPFAM" id="SSF55729">
    <property type="entry name" value="Acyl-CoA N-acyltransferases (Nat)"/>
    <property type="match status" value="1"/>
</dbReference>
<proteinExistence type="predicted"/>
<evidence type="ECO:0000256" key="2">
    <source>
        <dbReference type="ARBA" id="ARBA00023315"/>
    </source>
</evidence>
<dbReference type="InterPro" id="IPR050832">
    <property type="entry name" value="Bact_Acetyltransf"/>
</dbReference>
<dbReference type="STRING" id="1121279.SAMN02745887_02766"/>